<dbReference type="Proteomes" id="UP000006919">
    <property type="component" value="Chromosome"/>
</dbReference>
<dbReference type="Pfam" id="PF13306">
    <property type="entry name" value="LRR_5"/>
    <property type="match status" value="1"/>
</dbReference>
<dbReference type="OrthoDB" id="1818139at2"/>
<dbReference type="HOGENOM" id="CLU_1151149_0_0_9"/>
<dbReference type="PANTHER" id="PTHR45661:SF3">
    <property type="entry name" value="IG-LIKE DOMAIN-CONTAINING PROTEIN"/>
    <property type="match status" value="1"/>
</dbReference>
<dbReference type="InterPro" id="IPR032675">
    <property type="entry name" value="LRR_dom_sf"/>
</dbReference>
<dbReference type="eggNOG" id="COG4886">
    <property type="taxonomic scope" value="Bacteria"/>
</dbReference>
<dbReference type="InterPro" id="IPR053139">
    <property type="entry name" value="Surface_bspA-like"/>
</dbReference>
<gene>
    <name evidence="1" type="ordered locus">Rumal_1519</name>
</gene>
<proteinExistence type="predicted"/>
<evidence type="ECO:0000313" key="1">
    <source>
        <dbReference type="EMBL" id="ADU22020.1"/>
    </source>
</evidence>
<sequence>MAFEIENGVLVGYTEEEGISDIVVPDGVTEIGEAAFGGCSTLRHVTLPEGLQIIGDYAFGCCRHLRTVNIPDTVRMIGATAFFSDKKMHPVPIPDSVAVIGEHAFTDTAVLAGKKRYAVYAYQLLADKDMFFERAIMESETSGEVEFAAQKMAHHLMGTGVVGDTVNKLALDGHRPKELTDDEYDYNVASIHASNEAYKIWLIDEEKCADYTSDTLKRMFDENMDHFIRHYCHKFVIDSRK</sequence>
<protein>
    <recommendedName>
        <fullName evidence="3">Leucine rich repeat-containing protein</fullName>
    </recommendedName>
</protein>
<dbReference type="RefSeq" id="WP_013498185.1">
    <property type="nucleotide sequence ID" value="NC_014833.1"/>
</dbReference>
<dbReference type="AlphaFoldDB" id="E6UH28"/>
<dbReference type="STRING" id="697329.Rumal_1519"/>
<dbReference type="SUPFAM" id="SSF52058">
    <property type="entry name" value="L domain-like"/>
    <property type="match status" value="1"/>
</dbReference>
<organism evidence="1 2">
    <name type="scientific">Ruminococcus albus (strain ATCC 27210 / DSM 20455 / JCM 14654 / NCDO 2250 / 7)</name>
    <dbReference type="NCBI Taxonomy" id="697329"/>
    <lineage>
        <taxon>Bacteria</taxon>
        <taxon>Bacillati</taxon>
        <taxon>Bacillota</taxon>
        <taxon>Clostridia</taxon>
        <taxon>Eubacteriales</taxon>
        <taxon>Oscillospiraceae</taxon>
        <taxon>Ruminococcus</taxon>
    </lineage>
</organism>
<dbReference type="Gene3D" id="3.80.10.10">
    <property type="entry name" value="Ribonuclease Inhibitor"/>
    <property type="match status" value="1"/>
</dbReference>
<accession>E6UH28</accession>
<evidence type="ECO:0008006" key="3">
    <source>
        <dbReference type="Google" id="ProtNLM"/>
    </source>
</evidence>
<evidence type="ECO:0000313" key="2">
    <source>
        <dbReference type="Proteomes" id="UP000006919"/>
    </source>
</evidence>
<dbReference type="EMBL" id="CP002403">
    <property type="protein sequence ID" value="ADU22020.1"/>
    <property type="molecule type" value="Genomic_DNA"/>
</dbReference>
<dbReference type="KEGG" id="ral:Rumal_1519"/>
<dbReference type="PANTHER" id="PTHR45661">
    <property type="entry name" value="SURFACE ANTIGEN"/>
    <property type="match status" value="1"/>
</dbReference>
<name>E6UH28_RUMA7</name>
<dbReference type="InterPro" id="IPR026906">
    <property type="entry name" value="LRR_5"/>
</dbReference>
<reference evidence="1 2" key="1">
    <citation type="journal article" date="2011" name="J. Bacteriol.">
        <title>Complete genome of the cellulolytic ruminal bacterium Ruminococcus albus 7.</title>
        <authorList>
            <person name="Suen G."/>
            <person name="Stevenson D.M."/>
            <person name="Bruce D.C."/>
            <person name="Chertkov O."/>
            <person name="Copeland A."/>
            <person name="Cheng J.F."/>
            <person name="Detter C."/>
            <person name="Detter J.C."/>
            <person name="Goodwin L.A."/>
            <person name="Han C.S."/>
            <person name="Hauser L.J."/>
            <person name="Ivanova N.N."/>
            <person name="Kyrpides N.C."/>
            <person name="Land M.L."/>
            <person name="Lapidus A."/>
            <person name="Lucas S."/>
            <person name="Ovchinnikova G."/>
            <person name="Pitluck S."/>
            <person name="Tapia R."/>
            <person name="Woyke T."/>
            <person name="Boyum J."/>
            <person name="Mead D."/>
            <person name="Weimer P.J."/>
        </authorList>
    </citation>
    <scope>NUCLEOTIDE SEQUENCE [LARGE SCALE GENOMIC DNA]</scope>
    <source>
        <strain evidence="2">ATCC 27210 / DSM 20455 / JCM 14654 / NCDO 2250 / 7</strain>
    </source>
</reference>